<reference evidence="1 2" key="1">
    <citation type="submission" date="2015-09" db="EMBL/GenBank/DDBJ databases">
        <title>Identification and resolution of microdiversity through metagenomic sequencing of parallel consortia.</title>
        <authorList>
            <person name="Nelson W.C."/>
            <person name="Romine M.F."/>
            <person name="Lindemann S.R."/>
        </authorList>
    </citation>
    <scope>NUCLEOTIDE SEQUENCE [LARGE SCALE GENOMIC DNA]</scope>
    <source>
        <strain evidence="1">Ana</strain>
    </source>
</reference>
<evidence type="ECO:0008006" key="3">
    <source>
        <dbReference type="Google" id="ProtNLM"/>
    </source>
</evidence>
<dbReference type="PATRIC" id="fig|1666911.3.peg.4129"/>
<dbReference type="InterPro" id="IPR048033">
    <property type="entry name" value="HetZ-rel_2"/>
</dbReference>
<name>A0A0P8DH95_9CYAN</name>
<evidence type="ECO:0000313" key="1">
    <source>
        <dbReference type="EMBL" id="KPQ35967.1"/>
    </source>
</evidence>
<dbReference type="STRING" id="1666911.HLUCCA11_08710"/>
<dbReference type="NCBIfam" id="NF037965">
    <property type="entry name" value="HetZ_rel_2"/>
    <property type="match status" value="1"/>
</dbReference>
<organism evidence="1 2">
    <name type="scientific">Phormidesmis priestleyi Ana</name>
    <dbReference type="NCBI Taxonomy" id="1666911"/>
    <lineage>
        <taxon>Bacteria</taxon>
        <taxon>Bacillati</taxon>
        <taxon>Cyanobacteriota</taxon>
        <taxon>Cyanophyceae</taxon>
        <taxon>Leptolyngbyales</taxon>
        <taxon>Leptolyngbyaceae</taxon>
        <taxon>Phormidesmis</taxon>
    </lineage>
</organism>
<sequence>MTESMHPESVYEDSLANWQQQLGKDLPDQPISMHQAIAQWLVGESARFEQMSPAEIALAKKAMDYRYRIFISRYWGLSPEKAYQKLLQKLGGLFLIRSKVRTWIALSRDRKRAVKDVLQEVIQEMLQSDRHMLQQTKWIAQCTTRASLRNLLTLATIEEYCLRPIRNQPLLVYRFVNYLRRSQRGGMTQVPSNELIQLISEEIGTDDADGTLSLLDFEALDRYEVQTEFEAQQAARQTVKQQFAEYLHSKLGETATQWLALHLQGYAQDDISARLSLNVREAYRLREKVSYHAIRIFTLKEQPDLVFSWLKTSLRHHNLGLTSTQWDDYFSALATDQQQMLDAFKQGKTVKEIAQTFALTEKQVASKWAELYLKAQDTRSA</sequence>
<dbReference type="EMBL" id="LJZR01000009">
    <property type="protein sequence ID" value="KPQ35967.1"/>
    <property type="molecule type" value="Genomic_DNA"/>
</dbReference>
<gene>
    <name evidence="1" type="ORF">HLUCCA11_08710</name>
</gene>
<proteinExistence type="predicted"/>
<dbReference type="Proteomes" id="UP000050465">
    <property type="component" value="Unassembled WGS sequence"/>
</dbReference>
<comment type="caution">
    <text evidence="1">The sequence shown here is derived from an EMBL/GenBank/DDBJ whole genome shotgun (WGS) entry which is preliminary data.</text>
</comment>
<evidence type="ECO:0000313" key="2">
    <source>
        <dbReference type="Proteomes" id="UP000050465"/>
    </source>
</evidence>
<dbReference type="AlphaFoldDB" id="A0A0P8DH95"/>
<protein>
    <recommendedName>
        <fullName evidence="3">HetZ-related protein 2</fullName>
    </recommendedName>
</protein>
<accession>A0A0P8DH95</accession>